<name>A0A5K7Z826_9BACT</name>
<evidence type="ECO:0000313" key="2">
    <source>
        <dbReference type="EMBL" id="BBO72647.1"/>
    </source>
</evidence>
<dbReference type="KEGG" id="dwd:DSCW_00640"/>
<protein>
    <submittedName>
        <fullName evidence="2">Uncharacterized protein</fullName>
    </submittedName>
</protein>
<dbReference type="Proteomes" id="UP000427769">
    <property type="component" value="Chromosome"/>
</dbReference>
<reference evidence="2 3" key="1">
    <citation type="submission" date="2019-11" db="EMBL/GenBank/DDBJ databases">
        <title>Comparative genomics of hydrocarbon-degrading Desulfosarcina strains.</title>
        <authorList>
            <person name="Watanabe M."/>
            <person name="Kojima H."/>
            <person name="Fukui M."/>
        </authorList>
    </citation>
    <scope>NUCLEOTIDE SEQUENCE [LARGE SCALE GENOMIC DNA]</scope>
    <source>
        <strain evidence="2 3">PP31</strain>
    </source>
</reference>
<keyword evidence="3" id="KW-1185">Reference proteome</keyword>
<feature type="region of interest" description="Disordered" evidence="1">
    <location>
        <begin position="94"/>
        <end position="122"/>
    </location>
</feature>
<gene>
    <name evidence="2" type="ORF">DSCW_00640</name>
</gene>
<evidence type="ECO:0000313" key="3">
    <source>
        <dbReference type="Proteomes" id="UP000427769"/>
    </source>
</evidence>
<dbReference type="AlphaFoldDB" id="A0A5K7Z826"/>
<evidence type="ECO:0000256" key="1">
    <source>
        <dbReference type="SAM" id="MobiDB-lite"/>
    </source>
</evidence>
<dbReference type="EMBL" id="AP021875">
    <property type="protein sequence ID" value="BBO72647.1"/>
    <property type="molecule type" value="Genomic_DNA"/>
</dbReference>
<proteinExistence type="predicted"/>
<sequence length="122" mass="13147">MNRENLIIGVDISKAHLDIAFSEDGSMRRVEHSEPNILVRHEGASCQRVQVPSGKLSVHPGSYPDSGLERSACWSSGDRCKPQGAAATWQAVTRVNPEQAPKGQSWTPTRPIFGKGRSGAGP</sequence>
<organism evidence="2 3">
    <name type="scientific">Desulfosarcina widdelii</name>
    <dbReference type="NCBI Taxonomy" id="947919"/>
    <lineage>
        <taxon>Bacteria</taxon>
        <taxon>Pseudomonadati</taxon>
        <taxon>Thermodesulfobacteriota</taxon>
        <taxon>Desulfobacteria</taxon>
        <taxon>Desulfobacterales</taxon>
        <taxon>Desulfosarcinaceae</taxon>
        <taxon>Desulfosarcina</taxon>
    </lineage>
</organism>
<accession>A0A5K7Z826</accession>